<dbReference type="Proteomes" id="UP000185568">
    <property type="component" value="Unassembled WGS sequence"/>
</dbReference>
<dbReference type="EMBL" id="MSDU01000003">
    <property type="protein sequence ID" value="OLN24144.1"/>
    <property type="molecule type" value="Genomic_DNA"/>
</dbReference>
<sequence>MKTFKVAEIFLKKEGNSQIIPFRDGLVINREDEKKTWLIELFLDETEETMIRRFEHETDLTAHIAITHRGNDPAIFSVSIRMIQKLDHGISVLFDAQLRQMRNEYAKLLLESLIKQGLEGEELLRAFTDVIRKRPNVPEK</sequence>
<name>A0A1Q8Q9X2_9BACI</name>
<accession>A0A1Q8Q9X2</accession>
<gene>
    <name evidence="1" type="ORF">BTO30_01660</name>
</gene>
<dbReference type="Pfam" id="PF14183">
    <property type="entry name" value="YwpF"/>
    <property type="match status" value="1"/>
</dbReference>
<dbReference type="AlphaFoldDB" id="A0A1Q8Q9X2"/>
<proteinExistence type="predicted"/>
<dbReference type="OrthoDB" id="2427395at2"/>
<dbReference type="RefSeq" id="WP_075396964.1">
    <property type="nucleotide sequence ID" value="NZ_MSDU01000003.1"/>
</dbReference>
<comment type="caution">
    <text evidence="1">The sequence shown here is derived from an EMBL/GenBank/DDBJ whole genome shotgun (WGS) entry which is preliminary data.</text>
</comment>
<protein>
    <recommendedName>
        <fullName evidence="3">YwpF-like protein</fullName>
    </recommendedName>
</protein>
<keyword evidence="2" id="KW-1185">Reference proteome</keyword>
<dbReference type="STRING" id="1714264.BTO30_01660"/>
<evidence type="ECO:0008006" key="3">
    <source>
        <dbReference type="Google" id="ProtNLM"/>
    </source>
</evidence>
<evidence type="ECO:0000313" key="1">
    <source>
        <dbReference type="EMBL" id="OLN24144.1"/>
    </source>
</evidence>
<evidence type="ECO:0000313" key="2">
    <source>
        <dbReference type="Proteomes" id="UP000185568"/>
    </source>
</evidence>
<dbReference type="InterPro" id="IPR025573">
    <property type="entry name" value="YwpF"/>
</dbReference>
<organism evidence="1 2">
    <name type="scientific">Domibacillus antri</name>
    <dbReference type="NCBI Taxonomy" id="1714264"/>
    <lineage>
        <taxon>Bacteria</taxon>
        <taxon>Bacillati</taxon>
        <taxon>Bacillota</taxon>
        <taxon>Bacilli</taxon>
        <taxon>Bacillales</taxon>
        <taxon>Bacillaceae</taxon>
        <taxon>Domibacillus</taxon>
    </lineage>
</organism>
<reference evidence="1 2" key="1">
    <citation type="submission" date="2016-12" db="EMBL/GenBank/DDBJ databases">
        <title>Domibacillus antri genome sequencing.</title>
        <authorList>
            <person name="Verma A."/>
            <person name="Krishnamurthi S."/>
        </authorList>
    </citation>
    <scope>NUCLEOTIDE SEQUENCE [LARGE SCALE GENOMIC DNA]</scope>
    <source>
        <strain evidence="1 2">XD80</strain>
    </source>
</reference>